<feature type="region of interest" description="Disordered" evidence="11">
    <location>
        <begin position="255"/>
        <end position="297"/>
    </location>
</feature>
<evidence type="ECO:0000256" key="8">
    <source>
        <dbReference type="ARBA" id="ARBA00022842"/>
    </source>
</evidence>
<comment type="caution">
    <text evidence="13">The sequence shown here is derived from an EMBL/GenBank/DDBJ whole genome shotgun (WGS) entry which is preliminary data.</text>
</comment>
<dbReference type="GO" id="GO:0004527">
    <property type="term" value="F:exonuclease activity"/>
    <property type="evidence" value="ECO:0007669"/>
    <property type="project" value="UniProtKB-KW"/>
</dbReference>
<keyword evidence="13" id="KW-0269">Exonuclease</keyword>
<keyword evidence="9" id="KW-0234">DNA repair</keyword>
<feature type="compositionally biased region" description="Polar residues" evidence="11">
    <location>
        <begin position="255"/>
        <end position="267"/>
    </location>
</feature>
<gene>
    <name evidence="13" type="ORF">RFI_03565</name>
</gene>
<keyword evidence="13" id="KW-0255">Endonuclease</keyword>
<evidence type="ECO:0000313" key="14">
    <source>
        <dbReference type="Proteomes" id="UP000023152"/>
    </source>
</evidence>
<accession>X6P4R9</accession>
<dbReference type="EMBL" id="ASPP01003315">
    <property type="protein sequence ID" value="ETO33535.1"/>
    <property type="molecule type" value="Genomic_DNA"/>
</dbReference>
<keyword evidence="7" id="KW-0378">Hydrolase</keyword>
<evidence type="ECO:0000256" key="7">
    <source>
        <dbReference type="ARBA" id="ARBA00022801"/>
    </source>
</evidence>
<dbReference type="AlphaFoldDB" id="X6P4R9"/>
<dbReference type="PANTHER" id="PTHR15822">
    <property type="entry name" value="TRAF AND TNF RECEPTOR-ASSOCIATED PROTEIN"/>
    <property type="match status" value="1"/>
</dbReference>
<dbReference type="Pfam" id="PF03372">
    <property type="entry name" value="Exo_endo_phos"/>
    <property type="match status" value="1"/>
</dbReference>
<comment type="subcellular location">
    <subcellularLocation>
        <location evidence="3">Nucleus</location>
        <location evidence="3">PML body</location>
    </subcellularLocation>
</comment>
<dbReference type="GO" id="GO:0005737">
    <property type="term" value="C:cytoplasm"/>
    <property type="evidence" value="ECO:0007669"/>
    <property type="project" value="TreeGrafter"/>
</dbReference>
<keyword evidence="5" id="KW-0479">Metal-binding</keyword>
<evidence type="ECO:0000256" key="10">
    <source>
        <dbReference type="ARBA" id="ARBA00023242"/>
    </source>
</evidence>
<evidence type="ECO:0000256" key="2">
    <source>
        <dbReference type="ARBA" id="ARBA00001946"/>
    </source>
</evidence>
<keyword evidence="6" id="KW-0227">DNA damage</keyword>
<dbReference type="GO" id="GO:0004519">
    <property type="term" value="F:endonuclease activity"/>
    <property type="evidence" value="ECO:0007669"/>
    <property type="project" value="UniProtKB-KW"/>
</dbReference>
<feature type="compositionally biased region" description="Basic and acidic residues" evidence="11">
    <location>
        <begin position="268"/>
        <end position="297"/>
    </location>
</feature>
<dbReference type="SUPFAM" id="SSF56219">
    <property type="entry name" value="DNase I-like"/>
    <property type="match status" value="1"/>
</dbReference>
<keyword evidence="10" id="KW-0539">Nucleus</keyword>
<dbReference type="GO" id="GO:0006302">
    <property type="term" value="P:double-strand break repair"/>
    <property type="evidence" value="ECO:0007669"/>
    <property type="project" value="TreeGrafter"/>
</dbReference>
<evidence type="ECO:0000313" key="13">
    <source>
        <dbReference type="EMBL" id="ETO33535.1"/>
    </source>
</evidence>
<dbReference type="GO" id="GO:0070260">
    <property type="term" value="F:5'-tyrosyl-DNA phosphodiesterase activity"/>
    <property type="evidence" value="ECO:0007669"/>
    <property type="project" value="TreeGrafter"/>
</dbReference>
<evidence type="ECO:0000256" key="4">
    <source>
        <dbReference type="ARBA" id="ARBA00022722"/>
    </source>
</evidence>
<dbReference type="GO" id="GO:0003697">
    <property type="term" value="F:single-stranded DNA binding"/>
    <property type="evidence" value="ECO:0007669"/>
    <property type="project" value="TreeGrafter"/>
</dbReference>
<sequence length="297" mass="34468">MMKHEIQINIQISMQKWNVSGITYNDLGAYGNVIFSRIPLTKVHHLAFEKTKMGRKLVCAEFTLGDSSESFYVGNVHLESLNPNLKYRIEQLKEVWSFFNDTIRDEKKRQHFFLMGDFNQCGTHPYLKTSKSSTKTIDPLPIDKKLWSDSWLVAYQNDLNTNPGYTMPESNFFNAWRPDRILYQFDTKAQLHMDAANNLEWKLQSIERIGMEEMPLTEEEIQAQLSNSDMKVLTPSDHYGVFTTFVLGNEDMVSQDISQNKKSQKTSFGEEEKKPQDASQNKESHAVPFEAEEKKQE</sequence>
<comment type="cofactor">
    <cofactor evidence="2">
        <name>Mg(2+)</name>
        <dbReference type="ChEBI" id="CHEBI:18420"/>
    </cofactor>
</comment>
<evidence type="ECO:0000256" key="1">
    <source>
        <dbReference type="ARBA" id="ARBA00001936"/>
    </source>
</evidence>
<evidence type="ECO:0000256" key="11">
    <source>
        <dbReference type="SAM" id="MobiDB-lite"/>
    </source>
</evidence>
<evidence type="ECO:0000256" key="3">
    <source>
        <dbReference type="ARBA" id="ARBA00004322"/>
    </source>
</evidence>
<dbReference type="Gene3D" id="3.60.10.10">
    <property type="entry name" value="Endonuclease/exonuclease/phosphatase"/>
    <property type="match status" value="1"/>
</dbReference>
<evidence type="ECO:0000256" key="6">
    <source>
        <dbReference type="ARBA" id="ARBA00022763"/>
    </source>
</evidence>
<dbReference type="Proteomes" id="UP000023152">
    <property type="component" value="Unassembled WGS sequence"/>
</dbReference>
<name>X6P4R9_RETFI</name>
<evidence type="ECO:0000256" key="5">
    <source>
        <dbReference type="ARBA" id="ARBA00022723"/>
    </source>
</evidence>
<dbReference type="InterPro" id="IPR036691">
    <property type="entry name" value="Endo/exonu/phosph_ase_sf"/>
</dbReference>
<dbReference type="InterPro" id="IPR005135">
    <property type="entry name" value="Endo/exonuclease/phosphatase"/>
</dbReference>
<comment type="cofactor">
    <cofactor evidence="1">
        <name>Mn(2+)</name>
        <dbReference type="ChEBI" id="CHEBI:29035"/>
    </cofactor>
</comment>
<evidence type="ECO:0000256" key="9">
    <source>
        <dbReference type="ARBA" id="ARBA00023204"/>
    </source>
</evidence>
<protein>
    <submittedName>
        <fullName evidence="13">Endonuclease/exonuclease/phosphatase family</fullName>
    </submittedName>
</protein>
<keyword evidence="4" id="KW-0540">Nuclease</keyword>
<evidence type="ECO:0000259" key="12">
    <source>
        <dbReference type="Pfam" id="PF03372"/>
    </source>
</evidence>
<organism evidence="13 14">
    <name type="scientific">Reticulomyxa filosa</name>
    <dbReference type="NCBI Taxonomy" id="46433"/>
    <lineage>
        <taxon>Eukaryota</taxon>
        <taxon>Sar</taxon>
        <taxon>Rhizaria</taxon>
        <taxon>Retaria</taxon>
        <taxon>Foraminifera</taxon>
        <taxon>Monothalamids</taxon>
        <taxon>Reticulomyxidae</taxon>
        <taxon>Reticulomyxa</taxon>
    </lineage>
</organism>
<dbReference type="GO" id="GO:0046872">
    <property type="term" value="F:metal ion binding"/>
    <property type="evidence" value="ECO:0007669"/>
    <property type="project" value="UniProtKB-KW"/>
</dbReference>
<keyword evidence="14" id="KW-1185">Reference proteome</keyword>
<dbReference type="PANTHER" id="PTHR15822:SF4">
    <property type="entry name" value="TYROSYL-DNA PHOSPHODIESTERASE 2"/>
    <property type="match status" value="1"/>
</dbReference>
<feature type="domain" description="Endonuclease/exonuclease/phosphatase" evidence="12">
    <location>
        <begin position="26"/>
        <end position="184"/>
    </location>
</feature>
<reference evidence="13 14" key="1">
    <citation type="journal article" date="2013" name="Curr. Biol.">
        <title>The Genome of the Foraminiferan Reticulomyxa filosa.</title>
        <authorList>
            <person name="Glockner G."/>
            <person name="Hulsmann N."/>
            <person name="Schleicher M."/>
            <person name="Noegel A.A."/>
            <person name="Eichinger L."/>
            <person name="Gallinger C."/>
            <person name="Pawlowski J."/>
            <person name="Sierra R."/>
            <person name="Euteneuer U."/>
            <person name="Pillet L."/>
            <person name="Moustafa A."/>
            <person name="Platzer M."/>
            <person name="Groth M."/>
            <person name="Szafranski K."/>
            <person name="Schliwa M."/>
        </authorList>
    </citation>
    <scope>NUCLEOTIDE SEQUENCE [LARGE SCALE GENOMIC DNA]</scope>
</reference>
<dbReference type="InterPro" id="IPR051547">
    <property type="entry name" value="TDP2-like"/>
</dbReference>
<keyword evidence="8" id="KW-0460">Magnesium</keyword>
<proteinExistence type="predicted"/>